<dbReference type="Gene3D" id="1.10.510.10">
    <property type="entry name" value="Transferase(Phosphotransferase) domain 1"/>
    <property type="match status" value="1"/>
</dbReference>
<dbReference type="Proteomes" id="UP001642483">
    <property type="component" value="Unassembled WGS sequence"/>
</dbReference>
<dbReference type="Pfam" id="PF00017">
    <property type="entry name" value="SH2"/>
    <property type="match status" value="1"/>
</dbReference>
<dbReference type="SMART" id="SM00252">
    <property type="entry name" value="SH2"/>
    <property type="match status" value="1"/>
</dbReference>
<keyword evidence="5 10" id="KW-0067">ATP-binding</keyword>
<proteinExistence type="inferred from homology"/>
<dbReference type="SUPFAM" id="SSF50044">
    <property type="entry name" value="SH3-domain"/>
    <property type="match status" value="1"/>
</dbReference>
<comment type="caution">
    <text evidence="15">The sequence shown here is derived from an EMBL/GenBank/DDBJ whole genome shotgun (WGS) entry which is preliminary data.</text>
</comment>
<evidence type="ECO:0000256" key="6">
    <source>
        <dbReference type="ARBA" id="ARBA00023137"/>
    </source>
</evidence>
<comment type="catalytic activity">
    <reaction evidence="7 10">
        <text>L-tyrosyl-[protein] + ATP = O-phospho-L-tyrosyl-[protein] + ADP + H(+)</text>
        <dbReference type="Rhea" id="RHEA:10596"/>
        <dbReference type="Rhea" id="RHEA-COMP:10136"/>
        <dbReference type="Rhea" id="RHEA-COMP:20101"/>
        <dbReference type="ChEBI" id="CHEBI:15378"/>
        <dbReference type="ChEBI" id="CHEBI:30616"/>
        <dbReference type="ChEBI" id="CHEBI:46858"/>
        <dbReference type="ChEBI" id="CHEBI:61978"/>
        <dbReference type="ChEBI" id="CHEBI:456216"/>
        <dbReference type="EC" id="2.7.10.2"/>
    </reaction>
</comment>
<evidence type="ECO:0000256" key="4">
    <source>
        <dbReference type="ARBA" id="ARBA00022777"/>
    </source>
</evidence>
<evidence type="ECO:0000259" key="12">
    <source>
        <dbReference type="PROSITE" id="PS50001"/>
    </source>
</evidence>
<dbReference type="SMART" id="SM00219">
    <property type="entry name" value="TyrKc"/>
    <property type="match status" value="1"/>
</dbReference>
<gene>
    <name evidence="15" type="ORF">CVLEPA_LOCUS12124</name>
</gene>
<dbReference type="EMBL" id="CAWYQH010000090">
    <property type="protein sequence ID" value="CAK8681890.1"/>
    <property type="molecule type" value="Genomic_DNA"/>
</dbReference>
<keyword evidence="3 10" id="KW-0547">Nucleotide-binding</keyword>
<accession>A0ABP0FQF4</accession>
<evidence type="ECO:0000256" key="11">
    <source>
        <dbReference type="SAM" id="MobiDB-lite"/>
    </source>
</evidence>
<dbReference type="SUPFAM" id="SSF56112">
    <property type="entry name" value="Protein kinase-like (PK-like)"/>
    <property type="match status" value="1"/>
</dbReference>
<dbReference type="InterPro" id="IPR000980">
    <property type="entry name" value="SH2"/>
</dbReference>
<dbReference type="InterPro" id="IPR008266">
    <property type="entry name" value="Tyr_kinase_AS"/>
</dbReference>
<keyword evidence="4 10" id="KW-0418">Kinase</keyword>
<dbReference type="SUPFAM" id="SSF55550">
    <property type="entry name" value="SH2 domain"/>
    <property type="match status" value="1"/>
</dbReference>
<feature type="region of interest" description="Disordered" evidence="11">
    <location>
        <begin position="513"/>
        <end position="532"/>
    </location>
</feature>
<reference evidence="15 16" key="1">
    <citation type="submission" date="2024-02" db="EMBL/GenBank/DDBJ databases">
        <authorList>
            <person name="Daric V."/>
            <person name="Darras S."/>
        </authorList>
    </citation>
    <scope>NUCLEOTIDE SEQUENCE [LARGE SCALE GENOMIC DNA]</scope>
</reference>
<evidence type="ECO:0000313" key="15">
    <source>
        <dbReference type="EMBL" id="CAK8681890.1"/>
    </source>
</evidence>
<evidence type="ECO:0000256" key="3">
    <source>
        <dbReference type="ARBA" id="ARBA00022741"/>
    </source>
</evidence>
<dbReference type="EC" id="2.7.10.2" evidence="10"/>
<keyword evidence="2 10" id="KW-0808">Transferase</keyword>
<dbReference type="InterPro" id="IPR011009">
    <property type="entry name" value="Kinase-like_dom_sf"/>
</dbReference>
<feature type="domain" description="SH2" evidence="12">
    <location>
        <begin position="135"/>
        <end position="232"/>
    </location>
</feature>
<keyword evidence="8" id="KW-0727">SH2 domain</keyword>
<dbReference type="InterPro" id="IPR000719">
    <property type="entry name" value="Prot_kinase_dom"/>
</dbReference>
<evidence type="ECO:0000256" key="8">
    <source>
        <dbReference type="PROSITE-ProRule" id="PRU00191"/>
    </source>
</evidence>
<keyword evidence="16" id="KW-1185">Reference proteome</keyword>
<dbReference type="PRINTS" id="PR00109">
    <property type="entry name" value="TYRKINASE"/>
</dbReference>
<dbReference type="PROSITE" id="PS50001">
    <property type="entry name" value="SH2"/>
    <property type="match status" value="1"/>
</dbReference>
<dbReference type="PROSITE" id="PS00109">
    <property type="entry name" value="PROTEIN_KINASE_TYR"/>
    <property type="match status" value="1"/>
</dbReference>
<dbReference type="InterPro" id="IPR020635">
    <property type="entry name" value="Tyr_kinase_cat_dom"/>
</dbReference>
<evidence type="ECO:0000256" key="7">
    <source>
        <dbReference type="ARBA" id="ARBA00051245"/>
    </source>
</evidence>
<dbReference type="PRINTS" id="PR00401">
    <property type="entry name" value="SH2DOMAIN"/>
</dbReference>
<evidence type="ECO:0000256" key="9">
    <source>
        <dbReference type="PROSITE-ProRule" id="PRU00192"/>
    </source>
</evidence>
<evidence type="ECO:0000256" key="10">
    <source>
        <dbReference type="RuleBase" id="RU362096"/>
    </source>
</evidence>
<keyword evidence="6 10" id="KW-0829">Tyrosine-protein kinase</keyword>
<organism evidence="15 16">
    <name type="scientific">Clavelina lepadiformis</name>
    <name type="common">Light-bulb sea squirt</name>
    <name type="synonym">Ascidia lepadiformis</name>
    <dbReference type="NCBI Taxonomy" id="159417"/>
    <lineage>
        <taxon>Eukaryota</taxon>
        <taxon>Metazoa</taxon>
        <taxon>Chordata</taxon>
        <taxon>Tunicata</taxon>
        <taxon>Ascidiacea</taxon>
        <taxon>Aplousobranchia</taxon>
        <taxon>Clavelinidae</taxon>
        <taxon>Clavelina</taxon>
    </lineage>
</organism>
<dbReference type="CDD" id="cd00173">
    <property type="entry name" value="SH2"/>
    <property type="match status" value="1"/>
</dbReference>
<feature type="domain" description="SH3" evidence="13">
    <location>
        <begin position="60"/>
        <end position="129"/>
    </location>
</feature>
<dbReference type="InterPro" id="IPR001245">
    <property type="entry name" value="Ser-Thr/Tyr_kinase_cat_dom"/>
</dbReference>
<dbReference type="InterPro" id="IPR036028">
    <property type="entry name" value="SH3-like_dom_sf"/>
</dbReference>
<keyword evidence="1 9" id="KW-0728">SH3 domain</keyword>
<evidence type="ECO:0000256" key="5">
    <source>
        <dbReference type="ARBA" id="ARBA00022840"/>
    </source>
</evidence>
<evidence type="ECO:0000259" key="13">
    <source>
        <dbReference type="PROSITE" id="PS50002"/>
    </source>
</evidence>
<name>A0ABP0FQF4_CLALP</name>
<dbReference type="Pfam" id="PF07714">
    <property type="entry name" value="PK_Tyr_Ser-Thr"/>
    <property type="match status" value="1"/>
</dbReference>
<dbReference type="Gene3D" id="2.30.30.40">
    <property type="entry name" value="SH3 Domains"/>
    <property type="match status" value="1"/>
</dbReference>
<feature type="compositionally biased region" description="Acidic residues" evidence="11">
    <location>
        <begin position="513"/>
        <end position="524"/>
    </location>
</feature>
<comment type="similarity">
    <text evidence="10">Belongs to the protein kinase superfamily. Tyr protein kinase family.</text>
</comment>
<dbReference type="PANTHER" id="PTHR24418">
    <property type="entry name" value="TYROSINE-PROTEIN KINASE"/>
    <property type="match status" value="1"/>
</dbReference>
<dbReference type="InterPro" id="IPR050198">
    <property type="entry name" value="Non-receptor_tyrosine_kinases"/>
</dbReference>
<dbReference type="PROSITE" id="PS50011">
    <property type="entry name" value="PROTEIN_KINASE_DOM"/>
    <property type="match status" value="1"/>
</dbReference>
<dbReference type="SMART" id="SM00326">
    <property type="entry name" value="SH3"/>
    <property type="match status" value="1"/>
</dbReference>
<dbReference type="Gene3D" id="3.30.505.10">
    <property type="entry name" value="SH2 domain"/>
    <property type="match status" value="1"/>
</dbReference>
<protein>
    <recommendedName>
        <fullName evidence="10">Tyrosine-protein kinase</fullName>
        <ecNumber evidence="10">2.7.10.2</ecNumber>
    </recommendedName>
</protein>
<dbReference type="InterPro" id="IPR001452">
    <property type="entry name" value="SH3_domain"/>
</dbReference>
<dbReference type="PROSITE" id="PS50002">
    <property type="entry name" value="SH3"/>
    <property type="match status" value="1"/>
</dbReference>
<evidence type="ECO:0000256" key="2">
    <source>
        <dbReference type="ARBA" id="ARBA00022679"/>
    </source>
</evidence>
<dbReference type="InterPro" id="IPR036860">
    <property type="entry name" value="SH2_dom_sf"/>
</dbReference>
<feature type="domain" description="Protein kinase" evidence="14">
    <location>
        <begin position="258"/>
        <end position="515"/>
    </location>
</feature>
<sequence>MNACMRNILDRFRRCLCNSSDDSDDVTTHHNAANVHENTFADFSVSEFDDDEIFDNIEGKNDEVYVALYDFSALQNGDLSFSQVCCIGDKFKLISDQVVDGWLKVSKLCSDRPELEGYVPKTYIAKIDSPDTYSCYHGAISRSDVNRLLLSSSNLNGAFLMRKSRKGNDQYVLSVRETSSNPQLKHYRVELSSEGEYHLTESNNKFRTLSTFVQHYQSEEQSELPIRLTSTCSKDEKPQTYGLSRDLASKWELDEKFLSFGGIFGRGQFGKVYRGKWKDNFEVAVKALKTEEMDRADFLNEAEVMKQLHHPKLVMLYGVCTKSQPFYIVTEFMRHGSLKDFLTIGEGKQLNTFALINLGAQVAEGMSYLESRKFVHRDLAARNVLVGENRNCKIADFGLARLTQDNKYLPRNSDTSIKLPVKWTAPEAYFKEIYTIKSDVWSFGILLTEIISKGERPFRDKDGEELQQELRAGYRMPKAEECPNELHVIMTDCWKREPEERPSFEELQGRLEEFEEMDDLEEDSSNSYPYDT</sequence>
<evidence type="ECO:0000313" key="16">
    <source>
        <dbReference type="Proteomes" id="UP001642483"/>
    </source>
</evidence>
<evidence type="ECO:0000256" key="1">
    <source>
        <dbReference type="ARBA" id="ARBA00022443"/>
    </source>
</evidence>
<evidence type="ECO:0000259" key="14">
    <source>
        <dbReference type="PROSITE" id="PS50011"/>
    </source>
</evidence>